<organism evidence="3 4">
    <name type="scientific">Citricoccus muralis</name>
    <dbReference type="NCBI Taxonomy" id="169134"/>
    <lineage>
        <taxon>Bacteria</taxon>
        <taxon>Bacillati</taxon>
        <taxon>Actinomycetota</taxon>
        <taxon>Actinomycetes</taxon>
        <taxon>Micrococcales</taxon>
        <taxon>Micrococcaceae</taxon>
        <taxon>Citricoccus</taxon>
    </lineage>
</organism>
<accession>A0A3D9LBL8</accession>
<name>A0A3D9LBL8_9MICC</name>
<evidence type="ECO:0000313" key="3">
    <source>
        <dbReference type="EMBL" id="REE03758.1"/>
    </source>
</evidence>
<feature type="compositionally biased region" description="Low complexity" evidence="1">
    <location>
        <begin position="17"/>
        <end position="30"/>
    </location>
</feature>
<feature type="transmembrane region" description="Helical" evidence="2">
    <location>
        <begin position="88"/>
        <end position="110"/>
    </location>
</feature>
<protein>
    <submittedName>
        <fullName evidence="3">Putative superfamily III holin-X</fullName>
    </submittedName>
</protein>
<keyword evidence="2" id="KW-0812">Transmembrane</keyword>
<comment type="caution">
    <text evidence="3">The sequence shown here is derived from an EMBL/GenBank/DDBJ whole genome shotgun (WGS) entry which is preliminary data.</text>
</comment>
<dbReference type="Pfam" id="PF07332">
    <property type="entry name" value="Phage_holin_3_6"/>
    <property type="match status" value="1"/>
</dbReference>
<proteinExistence type="predicted"/>
<feature type="transmembrane region" description="Helical" evidence="2">
    <location>
        <begin position="116"/>
        <end position="137"/>
    </location>
</feature>
<dbReference type="EMBL" id="QREH01000001">
    <property type="protein sequence ID" value="REE03758.1"/>
    <property type="molecule type" value="Genomic_DNA"/>
</dbReference>
<feature type="region of interest" description="Disordered" evidence="1">
    <location>
        <begin position="1"/>
        <end position="40"/>
    </location>
</feature>
<gene>
    <name evidence="3" type="ORF">C8E99_1576</name>
</gene>
<keyword evidence="2" id="KW-0472">Membrane</keyword>
<dbReference type="RefSeq" id="WP_425452872.1">
    <property type="nucleotide sequence ID" value="NZ_QREH01000001.1"/>
</dbReference>
<reference evidence="3 4" key="1">
    <citation type="submission" date="2018-07" db="EMBL/GenBank/DDBJ databases">
        <title>Sequencing the genomes of 1000 actinobacteria strains.</title>
        <authorList>
            <person name="Klenk H.-P."/>
        </authorList>
    </citation>
    <scope>NUCLEOTIDE SEQUENCE [LARGE SCALE GENOMIC DNA]</scope>
    <source>
        <strain evidence="3 4">DSM 14442</strain>
    </source>
</reference>
<dbReference type="Proteomes" id="UP000256727">
    <property type="component" value="Unassembled WGS sequence"/>
</dbReference>
<dbReference type="InterPro" id="IPR009937">
    <property type="entry name" value="Phage_holin_3_6"/>
</dbReference>
<keyword evidence="4" id="KW-1185">Reference proteome</keyword>
<evidence type="ECO:0000256" key="2">
    <source>
        <dbReference type="SAM" id="Phobius"/>
    </source>
</evidence>
<evidence type="ECO:0000313" key="4">
    <source>
        <dbReference type="Proteomes" id="UP000256727"/>
    </source>
</evidence>
<keyword evidence="2" id="KW-1133">Transmembrane helix</keyword>
<evidence type="ECO:0000256" key="1">
    <source>
        <dbReference type="SAM" id="MobiDB-lite"/>
    </source>
</evidence>
<dbReference type="AlphaFoldDB" id="A0A3D9LBL8"/>
<sequence>MTTDPRYDGVPTGGAAAGAAGTGPAAPGTGSTQASEPEAEYRARKESLGEMFGSFSENLSTLVRQEIQLAKAEATEEAKKAGKGAGMFAGAAWAAFFVLLFLSTALMWALGSLMHLGWAALIVAVLWGVVAAVLALMGKKHFERIKGLPQTQQTVQEIPATLNPDKETP</sequence>